<keyword evidence="2" id="KW-1185">Reference proteome</keyword>
<dbReference type="AlphaFoldDB" id="B9CZA8"/>
<comment type="caution">
    <text evidence="1">The sequence shown here is derived from an EMBL/GenBank/DDBJ whole genome shotgun (WGS) entry which is preliminary data.</text>
</comment>
<evidence type="ECO:0000313" key="1">
    <source>
        <dbReference type="EMBL" id="EEF15011.1"/>
    </source>
</evidence>
<dbReference type="Proteomes" id="UP000003082">
    <property type="component" value="Unassembled WGS sequence"/>
</dbReference>
<name>B9CZA8_CAMRE</name>
<gene>
    <name evidence="1" type="ORF">CAMRE0001_1693</name>
</gene>
<accession>B9CZA8</accession>
<sequence length="37" mass="4265">MLLKIIRIKFGVNLPPVKARLSKSLCKNRSIKPVKFK</sequence>
<dbReference type="EMBL" id="ACFU01000003">
    <property type="protein sequence ID" value="EEF15011.1"/>
    <property type="molecule type" value="Genomic_DNA"/>
</dbReference>
<reference evidence="1 2" key="1">
    <citation type="submission" date="2008-08" db="EMBL/GenBank/DDBJ databases">
        <authorList>
            <person name="Madupu R."/>
            <person name="Durkin A.S."/>
            <person name="Torralba M."/>
            <person name="Methe B."/>
            <person name="Sutton G.G."/>
            <person name="Strausberg R.L."/>
            <person name="Nelson K.E."/>
        </authorList>
    </citation>
    <scope>NUCLEOTIDE SEQUENCE [LARGE SCALE GENOMIC DNA]</scope>
    <source>
        <strain evidence="1 2">RM3267</strain>
    </source>
</reference>
<evidence type="ECO:0000313" key="2">
    <source>
        <dbReference type="Proteomes" id="UP000003082"/>
    </source>
</evidence>
<protein>
    <submittedName>
        <fullName evidence="1">Uncharacterized protein</fullName>
    </submittedName>
</protein>
<proteinExistence type="predicted"/>
<organism evidence="1 2">
    <name type="scientific">Campylobacter rectus RM3267</name>
    <dbReference type="NCBI Taxonomy" id="553218"/>
    <lineage>
        <taxon>Bacteria</taxon>
        <taxon>Pseudomonadati</taxon>
        <taxon>Campylobacterota</taxon>
        <taxon>Epsilonproteobacteria</taxon>
        <taxon>Campylobacterales</taxon>
        <taxon>Campylobacteraceae</taxon>
        <taxon>Campylobacter</taxon>
    </lineage>
</organism>